<dbReference type="PANTHER" id="PTHR42791">
    <property type="entry name" value="GNAT FAMILY ACETYLTRANSFERASE"/>
    <property type="match status" value="1"/>
</dbReference>
<dbReference type="PROSITE" id="PS51186">
    <property type="entry name" value="GNAT"/>
    <property type="match status" value="1"/>
</dbReference>
<evidence type="ECO:0000313" key="6">
    <source>
        <dbReference type="Proteomes" id="UP000321514"/>
    </source>
</evidence>
<comment type="caution">
    <text evidence="3">The sequence shown here is derived from an EMBL/GenBank/DDBJ whole genome shotgun (WGS) entry which is preliminary data.</text>
</comment>
<protein>
    <submittedName>
        <fullName evidence="4">Acetyltransferase (GNAT) family protein</fullName>
    </submittedName>
    <submittedName>
        <fullName evidence="3">N-acetyltransferase</fullName>
    </submittedName>
</protein>
<name>A0A511SU91_MYXFU</name>
<dbReference type="Proteomes" id="UP000321514">
    <property type="component" value="Unassembled WGS sequence"/>
</dbReference>
<dbReference type="CDD" id="cd04301">
    <property type="entry name" value="NAT_SF"/>
    <property type="match status" value="1"/>
</dbReference>
<reference evidence="4 5" key="1">
    <citation type="submission" date="2016-10" db="EMBL/GenBank/DDBJ databases">
        <authorList>
            <person name="Varghese N."/>
            <person name="Submissions S."/>
        </authorList>
    </citation>
    <scope>NUCLEOTIDE SEQUENCE [LARGE SCALE GENOMIC DNA]</scope>
    <source>
        <strain evidence="4 5">DSM 16525</strain>
    </source>
</reference>
<sequence>MSVSIESLRPELLGQVGPMCARAFDDYPFLAELFPGPSERRARVSAEFYRATVEDCLAHGVVHATVEDGQLTGVAAWLRPGGFPQSLGRQAVFLPTVWAGLRFFPRRARLALQALARLERYHPHTPPHWYLATIAVDPAHQGKGVGARLMRAGLALAEETRAPCFLETAKASNRDWYQGFGFDLQRTEPCFDGGPPQWFMWRPAPADEAPRDDSEVAQRTSGA</sequence>
<dbReference type="RefSeq" id="WP_074949854.1">
    <property type="nucleotide sequence ID" value="NZ_BJXR01000002.1"/>
</dbReference>
<accession>A0A511SU91</accession>
<keyword evidence="5" id="KW-1185">Reference proteome</keyword>
<dbReference type="OrthoDB" id="7057833at2"/>
<feature type="domain" description="N-acetyltransferase" evidence="2">
    <location>
        <begin position="3"/>
        <end position="205"/>
    </location>
</feature>
<evidence type="ECO:0000313" key="3">
    <source>
        <dbReference type="EMBL" id="GEN05032.1"/>
    </source>
</evidence>
<evidence type="ECO:0000256" key="1">
    <source>
        <dbReference type="SAM" id="MobiDB-lite"/>
    </source>
</evidence>
<dbReference type="SUPFAM" id="SSF55729">
    <property type="entry name" value="Acyl-CoA N-acyltransferases (Nat)"/>
    <property type="match status" value="1"/>
</dbReference>
<gene>
    <name evidence="3" type="ORF">MFU01_00690</name>
    <name evidence="4" type="ORF">SAMN05443572_1011424</name>
</gene>
<feature type="region of interest" description="Disordered" evidence="1">
    <location>
        <begin position="203"/>
        <end position="223"/>
    </location>
</feature>
<dbReference type="AlphaFoldDB" id="A0A511SU91"/>
<evidence type="ECO:0000313" key="5">
    <source>
        <dbReference type="Proteomes" id="UP000183760"/>
    </source>
</evidence>
<dbReference type="PANTHER" id="PTHR42791:SF1">
    <property type="entry name" value="N-ACETYLTRANSFERASE DOMAIN-CONTAINING PROTEIN"/>
    <property type="match status" value="1"/>
</dbReference>
<dbReference type="GO" id="GO:0016747">
    <property type="term" value="F:acyltransferase activity, transferring groups other than amino-acyl groups"/>
    <property type="evidence" value="ECO:0007669"/>
    <property type="project" value="InterPro"/>
</dbReference>
<dbReference type="Proteomes" id="UP000183760">
    <property type="component" value="Unassembled WGS sequence"/>
</dbReference>
<dbReference type="Pfam" id="PF00583">
    <property type="entry name" value="Acetyltransf_1"/>
    <property type="match status" value="1"/>
</dbReference>
<dbReference type="STRING" id="1334629.MFUL124B02_08005"/>
<keyword evidence="3" id="KW-0808">Transferase</keyword>
<dbReference type="Gene3D" id="3.40.630.30">
    <property type="match status" value="1"/>
</dbReference>
<reference evidence="3 6" key="2">
    <citation type="submission" date="2019-07" db="EMBL/GenBank/DDBJ databases">
        <title>Whole genome shotgun sequence of Myxococcus fulvus NBRC 100333.</title>
        <authorList>
            <person name="Hosoyama A."/>
            <person name="Uohara A."/>
            <person name="Ohji S."/>
            <person name="Ichikawa N."/>
        </authorList>
    </citation>
    <scope>NUCLEOTIDE SEQUENCE [LARGE SCALE GENOMIC DNA]</scope>
    <source>
        <strain evidence="3 6">NBRC 100333</strain>
    </source>
</reference>
<evidence type="ECO:0000259" key="2">
    <source>
        <dbReference type="PROSITE" id="PS51186"/>
    </source>
</evidence>
<proteinExistence type="predicted"/>
<dbReference type="InterPro" id="IPR000182">
    <property type="entry name" value="GNAT_dom"/>
</dbReference>
<dbReference type="InterPro" id="IPR016181">
    <property type="entry name" value="Acyl_CoA_acyltransferase"/>
</dbReference>
<organism evidence="3 6">
    <name type="scientific">Myxococcus fulvus</name>
    <dbReference type="NCBI Taxonomy" id="33"/>
    <lineage>
        <taxon>Bacteria</taxon>
        <taxon>Pseudomonadati</taxon>
        <taxon>Myxococcota</taxon>
        <taxon>Myxococcia</taxon>
        <taxon>Myxococcales</taxon>
        <taxon>Cystobacterineae</taxon>
        <taxon>Myxococcaceae</taxon>
        <taxon>Myxococcus</taxon>
    </lineage>
</organism>
<evidence type="ECO:0000313" key="4">
    <source>
        <dbReference type="EMBL" id="SET20181.1"/>
    </source>
</evidence>
<dbReference type="EMBL" id="BJXR01000002">
    <property type="protein sequence ID" value="GEN05032.1"/>
    <property type="molecule type" value="Genomic_DNA"/>
</dbReference>
<dbReference type="InterPro" id="IPR052523">
    <property type="entry name" value="Trichothecene_AcTrans"/>
</dbReference>
<dbReference type="EMBL" id="FOIB01000001">
    <property type="protein sequence ID" value="SET20181.1"/>
    <property type="molecule type" value="Genomic_DNA"/>
</dbReference>